<feature type="transmembrane region" description="Helical" evidence="1">
    <location>
        <begin position="42"/>
        <end position="59"/>
    </location>
</feature>
<feature type="transmembrane region" description="Helical" evidence="1">
    <location>
        <begin position="101"/>
        <end position="119"/>
    </location>
</feature>
<accession>A0AB39R1N1</accession>
<protein>
    <submittedName>
        <fullName evidence="2">DUF6114 domain-containing protein</fullName>
    </submittedName>
</protein>
<evidence type="ECO:0000256" key="1">
    <source>
        <dbReference type="SAM" id="Phobius"/>
    </source>
</evidence>
<feature type="transmembrane region" description="Helical" evidence="1">
    <location>
        <begin position="71"/>
        <end position="94"/>
    </location>
</feature>
<sequence length="161" mass="17071">MLLNPLARGGRVITGLFGRGRQLLTRTPEFRRGFRTWRGERPFWAALFTFAAGLPILYWPYAHLSLGGIPLALSTTSGAGSLLIGTLLPALGVALCWRPHLRVFAGIATLLLALISFPVANFGGLFLGVASGLIGGSLACAWLPPRADEPTTTAEEGRSGT</sequence>
<dbReference type="AlphaFoldDB" id="A0AB39R1N1"/>
<dbReference type="InterPro" id="IPR046096">
    <property type="entry name" value="DUF6114"/>
</dbReference>
<dbReference type="Pfam" id="PF19609">
    <property type="entry name" value="DUF6114"/>
    <property type="match status" value="1"/>
</dbReference>
<keyword evidence="1" id="KW-1133">Transmembrane helix</keyword>
<dbReference type="EMBL" id="CP163441">
    <property type="protein sequence ID" value="XDQ48676.1"/>
    <property type="molecule type" value="Genomic_DNA"/>
</dbReference>
<organism evidence="2">
    <name type="scientific">Streptomyces sp. R39</name>
    <dbReference type="NCBI Taxonomy" id="3238631"/>
    <lineage>
        <taxon>Bacteria</taxon>
        <taxon>Bacillati</taxon>
        <taxon>Actinomycetota</taxon>
        <taxon>Actinomycetes</taxon>
        <taxon>Kitasatosporales</taxon>
        <taxon>Streptomycetaceae</taxon>
        <taxon>Streptomyces</taxon>
    </lineage>
</organism>
<reference evidence="2" key="1">
    <citation type="submission" date="2024-07" db="EMBL/GenBank/DDBJ databases">
        <authorList>
            <person name="Yu S.T."/>
        </authorList>
    </citation>
    <scope>NUCLEOTIDE SEQUENCE</scope>
    <source>
        <strain evidence="2">R39</strain>
    </source>
</reference>
<dbReference type="RefSeq" id="WP_369227413.1">
    <property type="nucleotide sequence ID" value="NZ_CP163441.1"/>
</dbReference>
<proteinExistence type="predicted"/>
<name>A0AB39R1N1_9ACTN</name>
<keyword evidence="1" id="KW-0812">Transmembrane</keyword>
<gene>
    <name evidence="2" type="ORF">AB5J52_44005</name>
</gene>
<evidence type="ECO:0000313" key="2">
    <source>
        <dbReference type="EMBL" id="XDQ48676.1"/>
    </source>
</evidence>
<keyword evidence="1" id="KW-0472">Membrane</keyword>